<evidence type="ECO:0000313" key="3">
    <source>
        <dbReference type="EMBL" id="CEO99418.1"/>
    </source>
</evidence>
<keyword evidence="1" id="KW-0863">Zinc-finger</keyword>
<keyword evidence="4" id="KW-1185">Reference proteome</keyword>
<dbReference type="PROSITE" id="PS50157">
    <property type="entry name" value="ZINC_FINGER_C2H2_2"/>
    <property type="match status" value="1"/>
</dbReference>
<dbReference type="SMART" id="SM00355">
    <property type="entry name" value="ZnF_C2H2"/>
    <property type="match status" value="1"/>
</dbReference>
<protein>
    <recommendedName>
        <fullName evidence="2">C2H2-type domain-containing protein</fullName>
    </recommendedName>
</protein>
<dbReference type="EMBL" id="CDSF01000090">
    <property type="protein sequence ID" value="CEO99418.1"/>
    <property type="molecule type" value="Genomic_DNA"/>
</dbReference>
<feature type="domain" description="C2H2-type" evidence="2">
    <location>
        <begin position="208"/>
        <end position="238"/>
    </location>
</feature>
<dbReference type="InterPro" id="IPR013087">
    <property type="entry name" value="Znf_C2H2_type"/>
</dbReference>
<dbReference type="PROSITE" id="PS00028">
    <property type="entry name" value="ZINC_FINGER_C2H2_1"/>
    <property type="match status" value="1"/>
</dbReference>
<evidence type="ECO:0000259" key="2">
    <source>
        <dbReference type="PROSITE" id="PS50157"/>
    </source>
</evidence>
<reference evidence="3 4" key="1">
    <citation type="submission" date="2015-02" db="EMBL/GenBank/DDBJ databases">
        <authorList>
            <person name="Chooi Y.-H."/>
        </authorList>
    </citation>
    <scope>NUCLEOTIDE SEQUENCE [LARGE SCALE GENOMIC DNA]</scope>
    <source>
        <strain evidence="3">E3</strain>
    </source>
</reference>
<keyword evidence="1" id="KW-0862">Zinc</keyword>
<accession>A0A0G4IVP3</accession>
<dbReference type="GO" id="GO:0008270">
    <property type="term" value="F:zinc ion binding"/>
    <property type="evidence" value="ECO:0007669"/>
    <property type="project" value="UniProtKB-KW"/>
</dbReference>
<organism evidence="3 4">
    <name type="scientific">Plasmodiophora brassicae</name>
    <name type="common">Clubroot disease agent</name>
    <dbReference type="NCBI Taxonomy" id="37360"/>
    <lineage>
        <taxon>Eukaryota</taxon>
        <taxon>Sar</taxon>
        <taxon>Rhizaria</taxon>
        <taxon>Endomyxa</taxon>
        <taxon>Phytomyxea</taxon>
        <taxon>Plasmodiophorida</taxon>
        <taxon>Plasmodiophoridae</taxon>
        <taxon>Plasmodiophora</taxon>
    </lineage>
</organism>
<sequence>MAAYLCNRLSLPLSLARIEWRRCARLLVTGALFCTLSRSSPTAASIALLMQTGARQVALSGIPFGAMPSTSNGGVLRPRVVRVQSGVSLAPSMQAPVHTPFLMSPTSAFIARSQFVIPFASTLPNAPAVANPVPRWAPTSRGESAPIAVLQVQSPTTASDKAYCMAPVPVYDYQRVAQMVALFPQSWRPGFQYQKRRRLPPSEVVRTFRCRYPGCPKAYGSGPALNLHIKKKHSGTATADVKLTAAPTTTMIDVSRYSSSN</sequence>
<evidence type="ECO:0000256" key="1">
    <source>
        <dbReference type="PROSITE-ProRule" id="PRU00042"/>
    </source>
</evidence>
<keyword evidence="1" id="KW-0479">Metal-binding</keyword>
<dbReference type="Gene3D" id="3.30.160.60">
    <property type="entry name" value="Classic Zinc Finger"/>
    <property type="match status" value="1"/>
</dbReference>
<dbReference type="AlphaFoldDB" id="A0A0G4IVP3"/>
<dbReference type="OrthoDB" id="1939603at2759"/>
<dbReference type="Proteomes" id="UP000039324">
    <property type="component" value="Unassembled WGS sequence"/>
</dbReference>
<proteinExistence type="predicted"/>
<name>A0A0G4IVP3_PLABS</name>
<gene>
    <name evidence="3" type="ORF">PBRA_001324</name>
</gene>
<evidence type="ECO:0000313" key="4">
    <source>
        <dbReference type="Proteomes" id="UP000039324"/>
    </source>
</evidence>